<evidence type="ECO:0000313" key="2">
    <source>
        <dbReference type="Proteomes" id="UP001151760"/>
    </source>
</evidence>
<name>A0ABQ5E6I3_9ASTR</name>
<keyword evidence="2" id="KW-1185">Reference proteome</keyword>
<dbReference type="Proteomes" id="UP001151760">
    <property type="component" value="Unassembled WGS sequence"/>
</dbReference>
<accession>A0ABQ5E6I3</accession>
<dbReference type="EMBL" id="BQNB010015986">
    <property type="protein sequence ID" value="GJT46449.1"/>
    <property type="molecule type" value="Genomic_DNA"/>
</dbReference>
<evidence type="ECO:0000313" key="1">
    <source>
        <dbReference type="EMBL" id="GJT46449.1"/>
    </source>
</evidence>
<protein>
    <submittedName>
        <fullName evidence="1">Uncharacterized protein</fullName>
    </submittedName>
</protein>
<comment type="caution">
    <text evidence="1">The sequence shown here is derived from an EMBL/GenBank/DDBJ whole genome shotgun (WGS) entry which is preliminary data.</text>
</comment>
<reference evidence="1" key="1">
    <citation type="journal article" date="2022" name="Int. J. Mol. Sci.">
        <title>Draft Genome of Tanacetum Coccineum: Genomic Comparison of Closely Related Tanacetum-Family Plants.</title>
        <authorList>
            <person name="Yamashiro T."/>
            <person name="Shiraishi A."/>
            <person name="Nakayama K."/>
            <person name="Satake H."/>
        </authorList>
    </citation>
    <scope>NUCLEOTIDE SEQUENCE</scope>
</reference>
<reference evidence="1" key="2">
    <citation type="submission" date="2022-01" db="EMBL/GenBank/DDBJ databases">
        <authorList>
            <person name="Yamashiro T."/>
            <person name="Shiraishi A."/>
            <person name="Satake H."/>
            <person name="Nakayama K."/>
        </authorList>
    </citation>
    <scope>NUCLEOTIDE SEQUENCE</scope>
</reference>
<organism evidence="1 2">
    <name type="scientific">Tanacetum coccineum</name>
    <dbReference type="NCBI Taxonomy" id="301880"/>
    <lineage>
        <taxon>Eukaryota</taxon>
        <taxon>Viridiplantae</taxon>
        <taxon>Streptophyta</taxon>
        <taxon>Embryophyta</taxon>
        <taxon>Tracheophyta</taxon>
        <taxon>Spermatophyta</taxon>
        <taxon>Magnoliopsida</taxon>
        <taxon>eudicotyledons</taxon>
        <taxon>Gunneridae</taxon>
        <taxon>Pentapetalae</taxon>
        <taxon>asterids</taxon>
        <taxon>campanulids</taxon>
        <taxon>Asterales</taxon>
        <taxon>Asteraceae</taxon>
        <taxon>Asteroideae</taxon>
        <taxon>Anthemideae</taxon>
        <taxon>Anthemidinae</taxon>
        <taxon>Tanacetum</taxon>
    </lineage>
</organism>
<sequence>MKLEVIDVQIQVVGVRNEVVENAQIREEGVRHVVVAKDLKGPMANYPWLTHMGHEVIEFVVEVLEVLLLDVNFDGAFSGERDFFLGGGDGVFSFWCSSLEDSRLT</sequence>
<gene>
    <name evidence="1" type="ORF">Tco_0955164</name>
</gene>
<proteinExistence type="predicted"/>